<organism evidence="2 3">
    <name type="scientific">Cryobacterium frigoriphilum</name>
    <dbReference type="NCBI Taxonomy" id="1259150"/>
    <lineage>
        <taxon>Bacteria</taxon>
        <taxon>Bacillati</taxon>
        <taxon>Actinomycetota</taxon>
        <taxon>Actinomycetes</taxon>
        <taxon>Micrococcales</taxon>
        <taxon>Microbacteriaceae</taxon>
        <taxon>Cryobacterium</taxon>
    </lineage>
</organism>
<evidence type="ECO:0000256" key="1">
    <source>
        <dbReference type="SAM" id="MobiDB-lite"/>
    </source>
</evidence>
<name>A0A4V3IRY6_9MICO</name>
<dbReference type="RefSeq" id="WP_134518397.1">
    <property type="nucleotide sequence ID" value="NZ_SOHE01000018.1"/>
</dbReference>
<evidence type="ECO:0000313" key="3">
    <source>
        <dbReference type="Proteomes" id="UP000297447"/>
    </source>
</evidence>
<feature type="region of interest" description="Disordered" evidence="1">
    <location>
        <begin position="101"/>
        <end position="132"/>
    </location>
</feature>
<proteinExistence type="predicted"/>
<sequence>MDDNLKLLVLDLGEHPPASQADDTLGRALDTVAEYGVEVHQSSGRILVVDAPDLTQADLQEAVPAARLLPLDADIPDLFPPLDESETLFVAGLRISTSAGYRREKAAQKPGESPEEQLMFTAPCMPGGENNG</sequence>
<comment type="caution">
    <text evidence="2">The sequence shown here is derived from an EMBL/GenBank/DDBJ whole genome shotgun (WGS) entry which is preliminary data.</text>
</comment>
<protein>
    <submittedName>
        <fullName evidence="2">Uncharacterized protein</fullName>
    </submittedName>
</protein>
<accession>A0A4V3IRY6</accession>
<dbReference type="OrthoDB" id="5114489at2"/>
<keyword evidence="3" id="KW-1185">Reference proteome</keyword>
<reference evidence="2 3" key="1">
    <citation type="submission" date="2019-03" db="EMBL/GenBank/DDBJ databases">
        <title>Genomics of glacier-inhabiting Cryobacterium strains.</title>
        <authorList>
            <person name="Liu Q."/>
            <person name="Xin Y.-H."/>
        </authorList>
    </citation>
    <scope>NUCLEOTIDE SEQUENCE [LARGE SCALE GENOMIC DNA]</scope>
    <source>
        <strain evidence="2 3">Hh14</strain>
    </source>
</reference>
<dbReference type="EMBL" id="SOHE01000018">
    <property type="protein sequence ID" value="TFD53973.1"/>
    <property type="molecule type" value="Genomic_DNA"/>
</dbReference>
<dbReference type="Proteomes" id="UP000297447">
    <property type="component" value="Unassembled WGS sequence"/>
</dbReference>
<dbReference type="AlphaFoldDB" id="A0A4V3IRY6"/>
<gene>
    <name evidence="2" type="ORF">E3T55_04600</name>
</gene>
<evidence type="ECO:0000313" key="2">
    <source>
        <dbReference type="EMBL" id="TFD53973.1"/>
    </source>
</evidence>